<dbReference type="Proteomes" id="UP000015559">
    <property type="component" value="Chromosome"/>
</dbReference>
<feature type="chain" id="PRO_5004545792" description="Cation/multidrug efflux pump" evidence="2">
    <location>
        <begin position="24"/>
        <end position="110"/>
    </location>
</feature>
<keyword evidence="2" id="KW-0732">Signal</keyword>
<dbReference type="AlphaFoldDB" id="S6A9H9"/>
<dbReference type="HOGENOM" id="CLU_161821_1_0_4"/>
<evidence type="ECO:0000313" key="4">
    <source>
        <dbReference type="Proteomes" id="UP000015559"/>
    </source>
</evidence>
<gene>
    <name evidence="3" type="ORF">SCD_n00291</name>
</gene>
<keyword evidence="1" id="KW-1133">Transmembrane helix</keyword>
<keyword evidence="1" id="KW-0812">Transmembrane</keyword>
<dbReference type="STRING" id="1163617.SCD_n00291"/>
<proteinExistence type="predicted"/>
<evidence type="ECO:0000256" key="1">
    <source>
        <dbReference type="SAM" id="Phobius"/>
    </source>
</evidence>
<reference evidence="3 4" key="1">
    <citation type="journal article" date="2012" name="Appl. Environ. Microbiol.">
        <title>Draft genome sequence of a psychrotolerant sulfur-oxidizing bacterium, Sulfuricella denitrificans skB26, and proteomic insights into cold adaptation.</title>
        <authorList>
            <person name="Watanabe T."/>
            <person name="Kojima H."/>
            <person name="Fukui M."/>
        </authorList>
    </citation>
    <scope>NUCLEOTIDE SEQUENCE [LARGE SCALE GENOMIC DNA]</scope>
    <source>
        <strain evidence="4">skB26</strain>
    </source>
</reference>
<dbReference type="RefSeq" id="WP_009206915.1">
    <property type="nucleotide sequence ID" value="NC_022357.1"/>
</dbReference>
<keyword evidence="4" id="KW-1185">Reference proteome</keyword>
<protein>
    <recommendedName>
        <fullName evidence="5">Cation/multidrug efflux pump</fullName>
    </recommendedName>
</protein>
<evidence type="ECO:0000256" key="2">
    <source>
        <dbReference type="SAM" id="SignalP"/>
    </source>
</evidence>
<evidence type="ECO:0008006" key="5">
    <source>
        <dbReference type="Google" id="ProtNLM"/>
    </source>
</evidence>
<feature type="transmembrane region" description="Helical" evidence="1">
    <location>
        <begin position="47"/>
        <end position="67"/>
    </location>
</feature>
<evidence type="ECO:0000313" key="3">
    <source>
        <dbReference type="EMBL" id="BAN34140.1"/>
    </source>
</evidence>
<name>S6A9H9_SULDS</name>
<feature type="signal peptide" evidence="2">
    <location>
        <begin position="1"/>
        <end position="23"/>
    </location>
</feature>
<organism evidence="3 4">
    <name type="scientific">Sulfuricella denitrificans (strain DSM 22764 / NBRC 105220 / skB26)</name>
    <dbReference type="NCBI Taxonomy" id="1163617"/>
    <lineage>
        <taxon>Bacteria</taxon>
        <taxon>Pseudomonadati</taxon>
        <taxon>Pseudomonadota</taxon>
        <taxon>Betaproteobacteria</taxon>
        <taxon>Nitrosomonadales</taxon>
        <taxon>Sulfuricellaceae</taxon>
        <taxon>Sulfuricella</taxon>
    </lineage>
</organism>
<accession>S6A9H9</accession>
<sequence length="110" mass="11637">MSKKLKAFLIALIFAVTPLSATAENNEPVTGDKATDMVVDLVVVRPLGLAATIIGTVLTVVALPFTLPGGNAGASAQEMIVRPAEYTFNRPLGEFHRCGADRHPCGMTDR</sequence>
<keyword evidence="1" id="KW-0472">Membrane</keyword>
<dbReference type="KEGG" id="sdr:SCD_n00291"/>
<dbReference type="eggNOG" id="ENOG503025Q">
    <property type="taxonomic scope" value="Bacteria"/>
</dbReference>
<dbReference type="EMBL" id="AP013066">
    <property type="protein sequence ID" value="BAN34140.1"/>
    <property type="molecule type" value="Genomic_DNA"/>
</dbReference>